<dbReference type="Proteomes" id="UP000295504">
    <property type="component" value="Unassembled WGS sequence"/>
</dbReference>
<keyword evidence="2" id="KW-1185">Reference proteome</keyword>
<evidence type="ECO:0000313" key="2">
    <source>
        <dbReference type="Proteomes" id="UP000295504"/>
    </source>
</evidence>
<dbReference type="EMBL" id="SLYC01000047">
    <property type="protein sequence ID" value="TCP97181.1"/>
    <property type="molecule type" value="Genomic_DNA"/>
</dbReference>
<dbReference type="AlphaFoldDB" id="A0A4R2T6E2"/>
<sequence length="56" mass="6549">MENKKNTCFAEDLSLHNRDLDVDSNEEKKKKELDKDEVIFHSERINEIVGDLGDMI</sequence>
<name>A0A4R2T6E2_9FIRM</name>
<evidence type="ECO:0000313" key="1">
    <source>
        <dbReference type="EMBL" id="TCP97181.1"/>
    </source>
</evidence>
<comment type="caution">
    <text evidence="1">The sequence shown here is derived from an EMBL/GenBank/DDBJ whole genome shotgun (WGS) entry which is preliminary data.</text>
</comment>
<dbReference type="RefSeq" id="WP_165913763.1">
    <property type="nucleotide sequence ID" value="NZ_CP058648.1"/>
</dbReference>
<reference evidence="1 2" key="1">
    <citation type="submission" date="2019-03" db="EMBL/GenBank/DDBJ databases">
        <title>Genomic Encyclopedia of Type Strains, Phase IV (KMG-IV): sequencing the most valuable type-strain genomes for metagenomic binning, comparative biology and taxonomic classification.</title>
        <authorList>
            <person name="Goeker M."/>
        </authorList>
    </citation>
    <scope>NUCLEOTIDE SEQUENCE [LARGE SCALE GENOMIC DNA]</scope>
    <source>
        <strain evidence="1 2">DSM 100013</strain>
    </source>
</reference>
<proteinExistence type="predicted"/>
<accession>A0A4R2T6E2</accession>
<protein>
    <submittedName>
        <fullName evidence="1">Uncharacterized protein</fullName>
    </submittedName>
</protein>
<gene>
    <name evidence="1" type="ORF">EDD79_10477</name>
</gene>
<organism evidence="1 2">
    <name type="scientific">Serpentinicella alkaliphila</name>
    <dbReference type="NCBI Taxonomy" id="1734049"/>
    <lineage>
        <taxon>Bacteria</taxon>
        <taxon>Bacillati</taxon>
        <taxon>Bacillota</taxon>
        <taxon>Clostridia</taxon>
        <taxon>Peptostreptococcales</taxon>
        <taxon>Natronincolaceae</taxon>
        <taxon>Serpentinicella</taxon>
    </lineage>
</organism>